<dbReference type="EMBL" id="ACKO02000001">
    <property type="protein sequence ID" value="EET46158.1"/>
    <property type="molecule type" value="Genomic_DNA"/>
</dbReference>
<dbReference type="Proteomes" id="UP000005365">
    <property type="component" value="Unassembled WGS sequence"/>
</dbReference>
<comment type="caution">
    <text evidence="1">The sequence shown here is derived from an EMBL/GenBank/DDBJ whole genome shotgun (WGS) entry which is preliminary data.</text>
</comment>
<evidence type="ECO:0000313" key="2">
    <source>
        <dbReference type="Proteomes" id="UP000005365"/>
    </source>
</evidence>
<proteinExistence type="predicted"/>
<keyword evidence="2" id="KW-1185">Reference proteome</keyword>
<evidence type="ECO:0000313" key="1">
    <source>
        <dbReference type="EMBL" id="EET46158.1"/>
    </source>
</evidence>
<sequence length="213" mass="24631">MTVNAMNDKLIQTFAKTFGLPYKQEPQELPPLEGGRHLYLGALDGFYRHMDGAWRSENPLADYWLEMETLFLQWLTYARLPDIWNDWAFGWDIKAEQYLSIEGWREEWAVFGVMSDDSILFADTASPDSPVYWLMTGYGTVEKRRLVAPSVAALMQTLLDIYDFEQKWQGEGREVYDEEGCCTVAELSAALHELLYRELPHECAAGFEEAFWG</sequence>
<protein>
    <submittedName>
        <fullName evidence="1">Uncharacterized protein</fullName>
    </submittedName>
</protein>
<accession>C6M184</accession>
<reference evidence="1" key="1">
    <citation type="submission" date="2009-07" db="EMBL/GenBank/DDBJ databases">
        <authorList>
            <person name="Weinstock G."/>
            <person name="Sodergren E."/>
            <person name="Clifton S."/>
            <person name="Fulton L."/>
            <person name="Fulton B."/>
            <person name="Courtney L."/>
            <person name="Fronick C."/>
            <person name="Harrison M."/>
            <person name="Strong C."/>
            <person name="Farmer C."/>
            <person name="Delahaunty K."/>
            <person name="Markovic C."/>
            <person name="Hall O."/>
            <person name="Minx P."/>
            <person name="Tomlinson C."/>
            <person name="Mitreva M."/>
            <person name="Nelson J."/>
            <person name="Hou S."/>
            <person name="Wollam A."/>
            <person name="Pepin K.H."/>
            <person name="Johnson M."/>
            <person name="Bhonagiri V."/>
            <person name="Nash W.E."/>
            <person name="Warren W."/>
            <person name="Chinwalla A."/>
            <person name="Mardis E.R."/>
            <person name="Wilson R.K."/>
        </authorList>
    </citation>
    <scope>NUCLEOTIDE SEQUENCE [LARGE SCALE GENOMIC DNA]</scope>
    <source>
        <strain evidence="1">ATCC 29256</strain>
    </source>
</reference>
<gene>
    <name evidence="1" type="ORF">NEISICOT_00263</name>
</gene>
<name>C6M184_NEISI</name>
<organism evidence="1 2">
    <name type="scientific">Neisseria sicca ATCC 29256</name>
    <dbReference type="NCBI Taxonomy" id="547045"/>
    <lineage>
        <taxon>Bacteria</taxon>
        <taxon>Pseudomonadati</taxon>
        <taxon>Pseudomonadota</taxon>
        <taxon>Betaproteobacteria</taxon>
        <taxon>Neisseriales</taxon>
        <taxon>Neisseriaceae</taxon>
        <taxon>Neisseria</taxon>
    </lineage>
</organism>
<dbReference type="AlphaFoldDB" id="C6M184"/>
<dbReference type="eggNOG" id="ENOG5033RW2">
    <property type="taxonomic scope" value="Bacteria"/>
</dbReference>